<dbReference type="AlphaFoldDB" id="A0A0F9LN77"/>
<sequence>MIPPDEISNLKLMLRDIENKTSDFSKNCVVLLDADRTLCELDTSRILNKMANINFTEIKDGFVKQGYTYPGFKNMAEIYSRLNIPDYKRYSKEAAKNIELYPGVLEFIKSTQEFADICIVTSGVKKIWEHILINHDLENVLLIGGTHNNIDDYIIGRYEKGQIAEFFTSNGQILIAFGDSDVDSLMLKIANHAVIVVNHRNNADLLPHLKNHSSLYQISYKGYHHASIRITDFKNISKIIMDLIT</sequence>
<accession>A0A0F9LN77</accession>
<evidence type="ECO:0008006" key="2">
    <source>
        <dbReference type="Google" id="ProtNLM"/>
    </source>
</evidence>
<reference evidence="1" key="1">
    <citation type="journal article" date="2015" name="Nature">
        <title>Complex archaea that bridge the gap between prokaryotes and eukaryotes.</title>
        <authorList>
            <person name="Spang A."/>
            <person name="Saw J.H."/>
            <person name="Jorgensen S.L."/>
            <person name="Zaremba-Niedzwiedzka K."/>
            <person name="Martijn J."/>
            <person name="Lind A.E."/>
            <person name="van Eijk R."/>
            <person name="Schleper C."/>
            <person name="Guy L."/>
            <person name="Ettema T.J."/>
        </authorList>
    </citation>
    <scope>NUCLEOTIDE SEQUENCE</scope>
</reference>
<evidence type="ECO:0000313" key="1">
    <source>
        <dbReference type="EMBL" id="KKM94833.1"/>
    </source>
</evidence>
<dbReference type="Gene3D" id="3.40.50.1000">
    <property type="entry name" value="HAD superfamily/HAD-like"/>
    <property type="match status" value="1"/>
</dbReference>
<dbReference type="InterPro" id="IPR036412">
    <property type="entry name" value="HAD-like_sf"/>
</dbReference>
<dbReference type="SUPFAM" id="SSF56784">
    <property type="entry name" value="HAD-like"/>
    <property type="match status" value="1"/>
</dbReference>
<protein>
    <recommendedName>
        <fullName evidence="2">Haloacid dehalogenase-like hydrolase</fullName>
    </recommendedName>
</protein>
<name>A0A0F9LN77_9ZZZZ</name>
<comment type="caution">
    <text evidence="1">The sequence shown here is derived from an EMBL/GenBank/DDBJ whole genome shotgun (WGS) entry which is preliminary data.</text>
</comment>
<gene>
    <name evidence="1" type="ORF">LCGC14_1194360</name>
</gene>
<dbReference type="InterPro" id="IPR023214">
    <property type="entry name" value="HAD_sf"/>
</dbReference>
<dbReference type="EMBL" id="LAZR01006089">
    <property type="protein sequence ID" value="KKM94833.1"/>
    <property type="molecule type" value="Genomic_DNA"/>
</dbReference>
<organism evidence="1">
    <name type="scientific">marine sediment metagenome</name>
    <dbReference type="NCBI Taxonomy" id="412755"/>
    <lineage>
        <taxon>unclassified sequences</taxon>
        <taxon>metagenomes</taxon>
        <taxon>ecological metagenomes</taxon>
    </lineage>
</organism>
<proteinExistence type="predicted"/>